<keyword evidence="2" id="KW-0804">Transcription</keyword>
<dbReference type="InterPro" id="IPR051353">
    <property type="entry name" value="Tobamovirus_resist_UPF0261"/>
</dbReference>
<comment type="caution">
    <text evidence="4">The sequence shown here is derived from an EMBL/GenBank/DDBJ whole genome shotgun (WGS) entry which is preliminary data.</text>
</comment>
<dbReference type="Gene3D" id="3.20.20.70">
    <property type="entry name" value="Aldolase class I"/>
    <property type="match status" value="1"/>
</dbReference>
<evidence type="ECO:0000313" key="5">
    <source>
        <dbReference type="Proteomes" id="UP001625374"/>
    </source>
</evidence>
<dbReference type="InterPro" id="IPR013785">
    <property type="entry name" value="Aldolase_TIM"/>
</dbReference>
<evidence type="ECO:0000313" key="4">
    <source>
        <dbReference type="EMBL" id="MFL2103857.1"/>
    </source>
</evidence>
<dbReference type="InterPro" id="IPR009215">
    <property type="entry name" value="TIM-br_IGPS-like"/>
</dbReference>
<dbReference type="InterPro" id="IPR018060">
    <property type="entry name" value="HTH_AraC"/>
</dbReference>
<evidence type="ECO:0000256" key="2">
    <source>
        <dbReference type="ARBA" id="ARBA00023163"/>
    </source>
</evidence>
<dbReference type="InterPro" id="IPR015813">
    <property type="entry name" value="Pyrv/PenolPyrv_kinase-like_dom"/>
</dbReference>
<keyword evidence="1" id="KW-0805">Transcription regulation</keyword>
<keyword evidence="5" id="KW-1185">Reference proteome</keyword>
<feature type="domain" description="HTH araC/xylS-type" evidence="3">
    <location>
        <begin position="294"/>
        <end position="393"/>
    </location>
</feature>
<organism evidence="4 5">
    <name type="scientific">Marinilactibacillus psychrotolerans</name>
    <dbReference type="NCBI Taxonomy" id="191770"/>
    <lineage>
        <taxon>Bacteria</taxon>
        <taxon>Bacillati</taxon>
        <taxon>Bacillota</taxon>
        <taxon>Bacilli</taxon>
        <taxon>Lactobacillales</taxon>
        <taxon>Carnobacteriaceae</taxon>
        <taxon>Marinilactibacillus</taxon>
    </lineage>
</organism>
<dbReference type="SUPFAM" id="SSF51621">
    <property type="entry name" value="Phosphoenolpyruvate/pyruvate domain"/>
    <property type="match status" value="1"/>
</dbReference>
<dbReference type="InterPro" id="IPR009057">
    <property type="entry name" value="Homeodomain-like_sf"/>
</dbReference>
<protein>
    <submittedName>
        <fullName evidence="4">Phosphoenolpyruvate hydrolase family protein</fullName>
    </submittedName>
</protein>
<evidence type="ECO:0000259" key="3">
    <source>
        <dbReference type="PROSITE" id="PS01124"/>
    </source>
</evidence>
<evidence type="ECO:0000256" key="1">
    <source>
        <dbReference type="ARBA" id="ARBA00023015"/>
    </source>
</evidence>
<dbReference type="PANTHER" id="PTHR31862:SF1">
    <property type="entry name" value="UPF0261 DOMAIN PROTEIN (AFU_ORTHOLOGUE AFUA_1G10120)"/>
    <property type="match status" value="1"/>
</dbReference>
<dbReference type="Pfam" id="PF09370">
    <property type="entry name" value="PEP_hydrolase"/>
    <property type="match status" value="1"/>
</dbReference>
<gene>
    <name evidence="4" type="ORF">ACEN37_11385</name>
</gene>
<accession>A0ABW8UMD1</accession>
<keyword evidence="4" id="KW-0378">Hydrolase</keyword>
<dbReference type="SUPFAM" id="SSF46689">
    <property type="entry name" value="Homeodomain-like"/>
    <property type="match status" value="2"/>
</dbReference>
<dbReference type="Pfam" id="PF12833">
    <property type="entry name" value="HTH_18"/>
    <property type="match status" value="1"/>
</dbReference>
<proteinExistence type="predicted"/>
<sequence length="396" mass="44586">MDRAQIIKKLNKEIVEGRHILGVAVGAGISAVNADRGGADFLMVLNSGKYRQMGVSSLAGYLANNNSNAFTLDFAMEEILPRALQIPLIFGLNATDPNINLRTYIQSLKDLGFSGINNYPTIGLFDGNFYDYLEASGVSFDKEVEAIKIARELDMFTVAFVFNKSQAKKMFDAGADLLCIHLGLTKGGELGAKKVLSLVASRDLINEILQTIDVRNTNLLTAIYGGPIKDERDVHFIYSNTATKGFIGGSTFERIPFEYSIANITNKFKQTDTLVDPILSALNKEFQSPQDYVDFMRTYIETHYSSKVMLKDISNILHVTQSYLSRLFKKEIGMTFQNYLINFRINKFLEIVRENSNLYISEAAQMVGYDNYEQFSKIFKKKMNVSPKHYLHHSPE</sequence>
<reference evidence="4 5" key="1">
    <citation type="submission" date="2024-08" db="EMBL/GenBank/DDBJ databases">
        <authorList>
            <person name="Arias E."/>
        </authorList>
    </citation>
    <scope>NUCLEOTIDE SEQUENCE [LARGE SCALE GENOMIC DNA]</scope>
    <source>
        <strain evidence="4 5">FAM 24106</strain>
    </source>
</reference>
<dbReference type="GO" id="GO:0016787">
    <property type="term" value="F:hydrolase activity"/>
    <property type="evidence" value="ECO:0007669"/>
    <property type="project" value="UniProtKB-KW"/>
</dbReference>
<name>A0ABW8UMD1_9LACT</name>
<dbReference type="EMBL" id="JBGQQK010000047">
    <property type="protein sequence ID" value="MFL2103857.1"/>
    <property type="molecule type" value="Genomic_DNA"/>
</dbReference>
<dbReference type="Proteomes" id="UP001625374">
    <property type="component" value="Unassembled WGS sequence"/>
</dbReference>
<dbReference type="PANTHER" id="PTHR31862">
    <property type="entry name" value="UPF0261 DOMAIN PROTEIN (AFU_ORTHOLOGUE AFUA_1G10120)"/>
    <property type="match status" value="1"/>
</dbReference>
<dbReference type="RefSeq" id="WP_192983922.1">
    <property type="nucleotide sequence ID" value="NZ_JABUYJ010000061.1"/>
</dbReference>
<dbReference type="PROSITE" id="PS01124">
    <property type="entry name" value="HTH_ARAC_FAMILY_2"/>
    <property type="match status" value="1"/>
</dbReference>
<dbReference type="SMART" id="SM00342">
    <property type="entry name" value="HTH_ARAC"/>
    <property type="match status" value="1"/>
</dbReference>
<dbReference type="Gene3D" id="1.10.10.60">
    <property type="entry name" value="Homeodomain-like"/>
    <property type="match status" value="2"/>
</dbReference>